<evidence type="ECO:0000256" key="1">
    <source>
        <dbReference type="SAM" id="Phobius"/>
    </source>
</evidence>
<evidence type="ECO:0000313" key="3">
    <source>
        <dbReference type="Proteomes" id="UP000547674"/>
    </source>
</evidence>
<dbReference type="EMBL" id="JABDJR010000500">
    <property type="protein sequence ID" value="NNF07576.1"/>
    <property type="molecule type" value="Genomic_DNA"/>
</dbReference>
<evidence type="ECO:0008006" key="4">
    <source>
        <dbReference type="Google" id="ProtNLM"/>
    </source>
</evidence>
<dbReference type="Proteomes" id="UP000547674">
    <property type="component" value="Unassembled WGS sequence"/>
</dbReference>
<accession>A0A7Y2E999</accession>
<dbReference type="AlphaFoldDB" id="A0A7Y2E999"/>
<organism evidence="2 3">
    <name type="scientific">Eiseniibacteriota bacterium</name>
    <dbReference type="NCBI Taxonomy" id="2212470"/>
    <lineage>
        <taxon>Bacteria</taxon>
        <taxon>Candidatus Eiseniibacteriota</taxon>
    </lineage>
</organism>
<name>A0A7Y2E999_UNCEI</name>
<reference evidence="2 3" key="1">
    <citation type="submission" date="2020-03" db="EMBL/GenBank/DDBJ databases">
        <title>Metabolic flexibility allows generalist bacteria to become dominant in a frequently disturbed ecosystem.</title>
        <authorList>
            <person name="Chen Y.-J."/>
            <person name="Leung P.M."/>
            <person name="Bay S.K."/>
            <person name="Hugenholtz P."/>
            <person name="Kessler A.J."/>
            <person name="Shelley G."/>
            <person name="Waite D.W."/>
            <person name="Cook P.L."/>
            <person name="Greening C."/>
        </authorList>
    </citation>
    <scope>NUCLEOTIDE SEQUENCE [LARGE SCALE GENOMIC DNA]</scope>
    <source>
        <strain evidence="2">SS_bin_28</strain>
    </source>
</reference>
<sequence length="147" mass="15257">MTQPNSYGASSGTTASKLAQTFGPSFLTKTALAAAISGVVFATGLAFRFGSPFGVGFAVGLAWGLANGWALAFLLRSMTSGATRGKIPVVIFLKFAVYGLGIWLLVSGLFPPVAMVMGFSWLFVVLVLRALGAMFLHSSIGTRKSVG</sequence>
<keyword evidence="1" id="KW-0812">Transmembrane</keyword>
<gene>
    <name evidence="2" type="ORF">HKN21_12510</name>
</gene>
<proteinExistence type="predicted"/>
<comment type="caution">
    <text evidence="2">The sequence shown here is derived from an EMBL/GenBank/DDBJ whole genome shotgun (WGS) entry which is preliminary data.</text>
</comment>
<protein>
    <recommendedName>
        <fullName evidence="4">ATP synthase subunit I</fullName>
    </recommendedName>
</protein>
<keyword evidence="1" id="KW-1133">Transmembrane helix</keyword>
<feature type="transmembrane region" description="Helical" evidence="1">
    <location>
        <begin position="26"/>
        <end position="47"/>
    </location>
</feature>
<feature type="transmembrane region" description="Helical" evidence="1">
    <location>
        <begin position="112"/>
        <end position="136"/>
    </location>
</feature>
<keyword evidence="1" id="KW-0472">Membrane</keyword>
<evidence type="ECO:0000313" key="2">
    <source>
        <dbReference type="EMBL" id="NNF07576.1"/>
    </source>
</evidence>
<feature type="transmembrane region" description="Helical" evidence="1">
    <location>
        <begin position="53"/>
        <end position="75"/>
    </location>
</feature>
<feature type="transmembrane region" description="Helical" evidence="1">
    <location>
        <begin position="87"/>
        <end position="106"/>
    </location>
</feature>